<evidence type="ECO:0000313" key="2">
    <source>
        <dbReference type="EMBL" id="CAG8437207.1"/>
    </source>
</evidence>
<dbReference type="EMBL" id="CAJVPQ010000017">
    <property type="protein sequence ID" value="CAG8437207.1"/>
    <property type="molecule type" value="Genomic_DNA"/>
</dbReference>
<comment type="caution">
    <text evidence="2">The sequence shown here is derived from an EMBL/GenBank/DDBJ whole genome shotgun (WGS) entry which is preliminary data.</text>
</comment>
<feature type="coiled-coil region" evidence="1">
    <location>
        <begin position="4"/>
        <end position="85"/>
    </location>
</feature>
<reference evidence="2" key="1">
    <citation type="submission" date="2021-06" db="EMBL/GenBank/DDBJ databases">
        <authorList>
            <person name="Kallberg Y."/>
            <person name="Tangrot J."/>
            <person name="Rosling A."/>
        </authorList>
    </citation>
    <scope>NUCLEOTIDE SEQUENCE</scope>
    <source>
        <strain evidence="2">UK204</strain>
    </source>
</reference>
<dbReference type="InterPro" id="IPR027417">
    <property type="entry name" value="P-loop_NTPase"/>
</dbReference>
<accession>A0A9N8YPC9</accession>
<dbReference type="Proteomes" id="UP000789570">
    <property type="component" value="Unassembled WGS sequence"/>
</dbReference>
<name>A0A9N8YPC9_9GLOM</name>
<keyword evidence="3" id="KW-1185">Reference proteome</keyword>
<sequence length="424" mass="49688">MATYERIEIELEKARGDYEKAEKNLQTFEEGEDDGKWLKELRNKVRRSNISEEEKRQLVRLEEEKEKLETTKMKWDDQVIKLQAKLVEFNNEKDLSSPESIVRFFTEEYENKKLIKTDFTKPYQLCDNKCAFKREGRDDALCQTYDYIYDRYCNLSSAKSLADKQLHPLFALQSAPGGGKSFFFDELASLKGEDINMISHYLENKYPHQDIIVKEVINMIRNSISICITYNGSSSDGNMDGIQKGLIMRILWSYFFDENKLTYGAFCKKFREYFDSLDTYTAIDSIIYHSGKSVLLCIDETMRVLQNGHEDLINLKKLLDELYNPYRDFSKSVNKFYFVVSTLDTLNVWNTQTDSQRPVHWISLRRLVLSESANLFCTLTKGLDEKRLFVINKCIADCNGHPRTLEYFYKVLKADDTALNIDVY</sequence>
<evidence type="ECO:0000256" key="1">
    <source>
        <dbReference type="SAM" id="Coils"/>
    </source>
</evidence>
<dbReference type="AlphaFoldDB" id="A0A9N8YPC9"/>
<evidence type="ECO:0000313" key="3">
    <source>
        <dbReference type="Proteomes" id="UP000789570"/>
    </source>
</evidence>
<dbReference type="OrthoDB" id="2370729at2759"/>
<gene>
    <name evidence="2" type="ORF">FCALED_LOCUS211</name>
</gene>
<protein>
    <submittedName>
        <fullName evidence="2">9361_t:CDS:1</fullName>
    </submittedName>
</protein>
<feature type="non-terminal residue" evidence="2">
    <location>
        <position position="1"/>
    </location>
</feature>
<keyword evidence="1" id="KW-0175">Coiled coil</keyword>
<proteinExistence type="predicted"/>
<organism evidence="2 3">
    <name type="scientific">Funneliformis caledonium</name>
    <dbReference type="NCBI Taxonomy" id="1117310"/>
    <lineage>
        <taxon>Eukaryota</taxon>
        <taxon>Fungi</taxon>
        <taxon>Fungi incertae sedis</taxon>
        <taxon>Mucoromycota</taxon>
        <taxon>Glomeromycotina</taxon>
        <taxon>Glomeromycetes</taxon>
        <taxon>Glomerales</taxon>
        <taxon>Glomeraceae</taxon>
        <taxon>Funneliformis</taxon>
    </lineage>
</organism>
<dbReference type="SUPFAM" id="SSF52540">
    <property type="entry name" value="P-loop containing nucleoside triphosphate hydrolases"/>
    <property type="match status" value="1"/>
</dbReference>